<reference evidence="6" key="1">
    <citation type="journal article" date="2020" name="mSystems">
        <title>Genome- and Community-Level Interaction Insights into Carbon Utilization and Element Cycling Functions of Hydrothermarchaeota in Hydrothermal Sediment.</title>
        <authorList>
            <person name="Zhou Z."/>
            <person name="Liu Y."/>
            <person name="Xu W."/>
            <person name="Pan J."/>
            <person name="Luo Z.H."/>
            <person name="Li M."/>
        </authorList>
    </citation>
    <scope>NUCLEOTIDE SEQUENCE [LARGE SCALE GENOMIC DNA]</scope>
    <source>
        <strain evidence="6">SpSt-222</strain>
    </source>
</reference>
<keyword evidence="5" id="KW-0472">Membrane</keyword>
<evidence type="ECO:0000256" key="4">
    <source>
        <dbReference type="ARBA" id="ARBA00022989"/>
    </source>
</evidence>
<keyword evidence="2" id="KW-1003">Cell membrane</keyword>
<dbReference type="AlphaFoldDB" id="A0A7C2BDY3"/>
<keyword evidence="3" id="KW-0812">Transmembrane</keyword>
<evidence type="ECO:0000256" key="2">
    <source>
        <dbReference type="ARBA" id="ARBA00022475"/>
    </source>
</evidence>
<evidence type="ECO:0000256" key="1">
    <source>
        <dbReference type="ARBA" id="ARBA00004651"/>
    </source>
</evidence>
<dbReference type="Pfam" id="PF03706">
    <property type="entry name" value="LPG_synthase_TM"/>
    <property type="match status" value="1"/>
</dbReference>
<evidence type="ECO:0000256" key="3">
    <source>
        <dbReference type="ARBA" id="ARBA00022692"/>
    </source>
</evidence>
<dbReference type="EMBL" id="DSJL01000009">
    <property type="protein sequence ID" value="HEF64787.1"/>
    <property type="molecule type" value="Genomic_DNA"/>
</dbReference>
<dbReference type="NCBIfam" id="TIGR00374">
    <property type="entry name" value="flippase-like domain"/>
    <property type="match status" value="1"/>
</dbReference>
<dbReference type="GO" id="GO:0005886">
    <property type="term" value="C:plasma membrane"/>
    <property type="evidence" value="ECO:0007669"/>
    <property type="project" value="UniProtKB-SubCell"/>
</dbReference>
<sequence length="356" mass="38752">MGAGVASSSRVDSIWRRSVSTEQSEVRLSRGEATNPAWITARSWPTVLRISTGLIALIGLAGVAWWRSGADLRRVVELLGQAHWGYVAMAFAAYYGSFPLRAWRWHRLLSQLPTHARSIRSYHLLRPYLYGWLLNCALPAKVGELYRSYLAHRRLQTSLGTIVGTVLVERTADFLFLAALFPLVAVLALGTDPGRPILLLQLVAVFTSIALVAGLFALRRLGRFLGILPAFLQRPAQTLASGLLVDRRTGIALGISTLPLWLLEGLRVYAESRALDLYLSPPLTLLVALVAALLTTVPLTPAGVGAVELGIASTLALLGIPIEQAIALALLDRFVAYWSVFPVAGVPWLIDHLRGS</sequence>
<proteinExistence type="predicted"/>
<dbReference type="PANTHER" id="PTHR39087">
    <property type="entry name" value="UPF0104 MEMBRANE PROTEIN MJ1595"/>
    <property type="match status" value="1"/>
</dbReference>
<organism evidence="6">
    <name type="scientific">Thermomicrobium roseum</name>
    <dbReference type="NCBI Taxonomy" id="500"/>
    <lineage>
        <taxon>Bacteria</taxon>
        <taxon>Pseudomonadati</taxon>
        <taxon>Thermomicrobiota</taxon>
        <taxon>Thermomicrobia</taxon>
        <taxon>Thermomicrobiales</taxon>
        <taxon>Thermomicrobiaceae</taxon>
        <taxon>Thermomicrobium</taxon>
    </lineage>
</organism>
<keyword evidence="4" id="KW-1133">Transmembrane helix</keyword>
<comment type="caution">
    <text evidence="6">The sequence shown here is derived from an EMBL/GenBank/DDBJ whole genome shotgun (WGS) entry which is preliminary data.</text>
</comment>
<accession>A0A7C2BDY3</accession>
<evidence type="ECO:0000313" key="6">
    <source>
        <dbReference type="EMBL" id="HEF64787.1"/>
    </source>
</evidence>
<evidence type="ECO:0000256" key="5">
    <source>
        <dbReference type="ARBA" id="ARBA00023136"/>
    </source>
</evidence>
<name>A0A7C2BDY3_THERO</name>
<gene>
    <name evidence="6" type="ORF">ENP47_04205</name>
</gene>
<dbReference type="InterPro" id="IPR022791">
    <property type="entry name" value="L-PG_synthase/AglD"/>
</dbReference>
<dbReference type="PANTHER" id="PTHR39087:SF2">
    <property type="entry name" value="UPF0104 MEMBRANE PROTEIN MJ1595"/>
    <property type="match status" value="1"/>
</dbReference>
<protein>
    <submittedName>
        <fullName evidence="6">Flippase-like domain-containing protein</fullName>
    </submittedName>
</protein>
<comment type="subcellular location">
    <subcellularLocation>
        <location evidence="1">Cell membrane</location>
        <topology evidence="1">Multi-pass membrane protein</topology>
    </subcellularLocation>
</comment>